<feature type="signal peptide" evidence="10">
    <location>
        <begin position="1"/>
        <end position="29"/>
    </location>
</feature>
<evidence type="ECO:0000256" key="5">
    <source>
        <dbReference type="ARBA" id="ARBA00022723"/>
    </source>
</evidence>
<evidence type="ECO:0000259" key="12">
    <source>
        <dbReference type="Pfam" id="PF02872"/>
    </source>
</evidence>
<evidence type="ECO:0000256" key="1">
    <source>
        <dbReference type="ARBA" id="ARBA00000527"/>
    </source>
</evidence>
<organism evidence="13 14">
    <name type="scientific">Fictibacillus iocasae</name>
    <dbReference type="NCBI Taxonomy" id="2715437"/>
    <lineage>
        <taxon>Bacteria</taxon>
        <taxon>Bacillati</taxon>
        <taxon>Bacillota</taxon>
        <taxon>Bacilli</taxon>
        <taxon>Bacillales</taxon>
        <taxon>Fictibacillaceae</taxon>
        <taxon>Fictibacillus</taxon>
    </lineage>
</organism>
<dbReference type="RefSeq" id="WP_379747976.1">
    <property type="nucleotide sequence ID" value="NZ_JBHTCP010000013.1"/>
</dbReference>
<evidence type="ECO:0000259" key="11">
    <source>
        <dbReference type="Pfam" id="PF00149"/>
    </source>
</evidence>
<dbReference type="Pfam" id="PF02872">
    <property type="entry name" value="5_nucleotid_C"/>
    <property type="match status" value="2"/>
</dbReference>
<dbReference type="Proteomes" id="UP001596549">
    <property type="component" value="Unassembled WGS sequence"/>
</dbReference>
<evidence type="ECO:0000256" key="10">
    <source>
        <dbReference type="SAM" id="SignalP"/>
    </source>
</evidence>
<evidence type="ECO:0000256" key="9">
    <source>
        <dbReference type="ARBA" id="ARBA00023268"/>
    </source>
</evidence>
<dbReference type="InterPro" id="IPR029052">
    <property type="entry name" value="Metallo-depent_PP-like"/>
</dbReference>
<feature type="chain" id="PRO_5047540835" evidence="10">
    <location>
        <begin position="30"/>
        <end position="1292"/>
    </location>
</feature>
<dbReference type="InterPro" id="IPR041827">
    <property type="entry name" value="CpdB_N"/>
</dbReference>
<comment type="caution">
    <text evidence="13">The sequence shown here is derived from an EMBL/GenBank/DDBJ whole genome shotgun (WGS) entry which is preliminary data.</text>
</comment>
<keyword evidence="6 10" id="KW-0732">Signal</keyword>
<dbReference type="PROSITE" id="PS00785">
    <property type="entry name" value="5_NUCLEOTIDASE_1"/>
    <property type="match status" value="1"/>
</dbReference>
<keyword evidence="8" id="KW-0378">Hydrolase</keyword>
<dbReference type="EMBL" id="JBHTCP010000013">
    <property type="protein sequence ID" value="MFC7371422.1"/>
    <property type="molecule type" value="Genomic_DNA"/>
</dbReference>
<dbReference type="Gene3D" id="3.60.21.10">
    <property type="match status" value="2"/>
</dbReference>
<proteinExistence type="predicted"/>
<keyword evidence="5" id="KW-0479">Metal-binding</keyword>
<name>A0ABW2NQ46_9BACL</name>
<comment type="catalytic activity">
    <reaction evidence="1">
        <text>a ribonucleoside 3'-phosphate + H2O = a ribonucleoside + phosphate</text>
        <dbReference type="Rhea" id="RHEA:10144"/>
        <dbReference type="ChEBI" id="CHEBI:13197"/>
        <dbReference type="ChEBI" id="CHEBI:15377"/>
        <dbReference type="ChEBI" id="CHEBI:18254"/>
        <dbReference type="ChEBI" id="CHEBI:43474"/>
        <dbReference type="EC" id="3.1.3.6"/>
    </reaction>
</comment>
<evidence type="ECO:0000256" key="8">
    <source>
        <dbReference type="ARBA" id="ARBA00022801"/>
    </source>
</evidence>
<dbReference type="InterPro" id="IPR006179">
    <property type="entry name" value="5_nucleotidase/apyrase"/>
</dbReference>
<feature type="domain" description="5'-Nucleotidase C-terminal" evidence="12">
    <location>
        <begin position="491"/>
        <end position="687"/>
    </location>
</feature>
<evidence type="ECO:0000256" key="3">
    <source>
        <dbReference type="ARBA" id="ARBA00001968"/>
    </source>
</evidence>
<dbReference type="CDD" id="cd07410">
    <property type="entry name" value="MPP_CpdB_N"/>
    <property type="match status" value="1"/>
</dbReference>
<accession>A0ABW2NQ46</accession>
<keyword evidence="9" id="KW-0511">Multifunctional enzyme</keyword>
<keyword evidence="7" id="KW-0547">Nucleotide-binding</keyword>
<gene>
    <name evidence="13" type="ORF">ACFQPF_07020</name>
</gene>
<feature type="domain" description="Calcineurin-like phosphoesterase" evidence="11">
    <location>
        <begin position="143"/>
        <end position="384"/>
    </location>
</feature>
<dbReference type="PROSITE" id="PS00786">
    <property type="entry name" value="5_NUCLEOTIDASE_2"/>
    <property type="match status" value="1"/>
</dbReference>
<comment type="catalytic activity">
    <reaction evidence="2">
        <text>a nucleoside 2',3'-cyclic phosphate + H2O = a nucleoside 3'-phosphate + H(+)</text>
        <dbReference type="Rhea" id="RHEA:19621"/>
        <dbReference type="ChEBI" id="CHEBI:15377"/>
        <dbReference type="ChEBI" id="CHEBI:15378"/>
        <dbReference type="ChEBI" id="CHEBI:66949"/>
        <dbReference type="ChEBI" id="CHEBI:66954"/>
        <dbReference type="EC" id="3.1.4.16"/>
    </reaction>
</comment>
<dbReference type="Pfam" id="PF00149">
    <property type="entry name" value="Metallophos"/>
    <property type="match status" value="2"/>
</dbReference>
<feature type="domain" description="Calcineurin-like phosphoesterase" evidence="11">
    <location>
        <begin position="777"/>
        <end position="996"/>
    </location>
</feature>
<dbReference type="InterPro" id="IPR008334">
    <property type="entry name" value="5'-Nucleotdase_C"/>
</dbReference>
<dbReference type="PANTHER" id="PTHR11575">
    <property type="entry name" value="5'-NUCLEOTIDASE-RELATED"/>
    <property type="match status" value="1"/>
</dbReference>
<sequence>MVLKRNGKRLLASMLAVGLISQSVSPSFAEAKSAKKPAPKVPFVISDPYVDFSKGTKASVKVTPLKENKGLETVVFQLMNGSTPVAQAAVETDIKTPEKFNAHFDSTNQNYWIKVSVVSHYNGETSKFGTHLAKPVSTSPFTLRIMETTDIHTNFVAYDYYKGAPSDVLGLSKTATLVKQARQENRNTVLVDNGDLLQGTPLATYKAKIAPLKKGEVHPAYKAMNLMGYDIATFGNHEFNYGLPFLNEAINDAKFPYVNANVYQVDKDKDPKNDKNMFTPYKIQEKQVLDKTGNLKTVKIGYIGLVTPQIMDWDKQHLEGKVTARDIVETAQKFVPEMRKKGADVVVAITHSGFNGDKNNKEDVIYELSKVAGIDAITFSHTHKVFPAADEKSLDILFKDSTGKPLPGVDNAKGTINGVAAVQAGYGGNSLGLIDLELQKVKGKWKIVNTQSSTRGIFNKATGEKVAEDPAIVNAVKADVDATIKYVNTPIGKTTAPIHSFFALVQDDPSVQVVTNAQKWYVEKYIASNKPQYKDLPILSVGAPFKAGRNGVEEFTEIKTGDLTIRSAGDLYLYDNTLKALKVKGSVVKEWLEMSAGKFNKIDPKKTEEQALLNDSFPVYNFDVIDGVTYKVDVTKPARYDGKGVKVSDASRIVNLMYNGKPIDMNQEFIVVTNNYRASGGGNFPGIKGSEYVVDSAEENRQILMDYITEVKEINPTADNNWSIAPIQGNVNVTFTSSPKGEEYLPEGGKITYTGKTNEKGFGIYSFDLKKETFTLNLMHTNDTHAQLDKVAKRITAIKEVRADKPDALLVDAGDVFSGSLYFNEFKGQADLEFMNLAAYDVMTLGNHEFDLGGTPEGHKALADFIKGAKFPIVSSNVDFSKDSQLSGLFKDGITSDAAGGTVYNSIVKNVNGEKVGFFGLTTAETASISTPGSVAFENYIAEADKAVDALEAQGVNKIVAVTHLGFDDTKEYDNDQELAKHVDGIDIIVGGHSHTQLNAPFVVAADEAGKAKEQTIIVQAFQYNEFLGTVDVEFDKNGVVKSYAGQLIKLADKADDAQAAEMLKKYSEKIAALKNTPTGAVAEKALLAPRTSEPGNTGISIRNSEFEIGNLITDGMLEKAKTYNKDTVIALQNGGGIRASINAGEITLGEILTTLPFGNTLATMKLSGAEIKAALEHGVKIAPAENGAFLHVAGMKFTYDSKKPAGERVVSMDVKNADGTFTAIDPAKEYVVATNAFTAKGGDGFTGFKKIYEAGGVTDLGISDWEIFRDYVAKLKNVNPAIEGRIVDAGK</sequence>
<dbReference type="PANTHER" id="PTHR11575:SF24">
    <property type="entry name" value="5'-NUCLEOTIDASE"/>
    <property type="match status" value="1"/>
</dbReference>
<evidence type="ECO:0000256" key="4">
    <source>
        <dbReference type="ARBA" id="ARBA00004196"/>
    </source>
</evidence>
<dbReference type="InterPro" id="IPR036907">
    <property type="entry name" value="5'-Nucleotdase_C_sf"/>
</dbReference>
<evidence type="ECO:0000256" key="2">
    <source>
        <dbReference type="ARBA" id="ARBA00001730"/>
    </source>
</evidence>
<evidence type="ECO:0000256" key="7">
    <source>
        <dbReference type="ARBA" id="ARBA00022741"/>
    </source>
</evidence>
<dbReference type="PRINTS" id="PR01607">
    <property type="entry name" value="APYRASEFAMLY"/>
</dbReference>
<dbReference type="NCBIfam" id="NF006938">
    <property type="entry name" value="PRK09420.1"/>
    <property type="match status" value="1"/>
</dbReference>
<dbReference type="InterPro" id="IPR004843">
    <property type="entry name" value="Calcineurin-like_PHP"/>
</dbReference>
<evidence type="ECO:0000256" key="6">
    <source>
        <dbReference type="ARBA" id="ARBA00022729"/>
    </source>
</evidence>
<evidence type="ECO:0000313" key="14">
    <source>
        <dbReference type="Proteomes" id="UP001596549"/>
    </source>
</evidence>
<reference evidence="14" key="1">
    <citation type="journal article" date="2019" name="Int. J. Syst. Evol. Microbiol.">
        <title>The Global Catalogue of Microorganisms (GCM) 10K type strain sequencing project: providing services to taxonomists for standard genome sequencing and annotation.</title>
        <authorList>
            <consortium name="The Broad Institute Genomics Platform"/>
            <consortium name="The Broad Institute Genome Sequencing Center for Infectious Disease"/>
            <person name="Wu L."/>
            <person name="Ma J."/>
        </authorList>
    </citation>
    <scope>NUCLEOTIDE SEQUENCE [LARGE SCALE GENOMIC DNA]</scope>
    <source>
        <strain evidence="14">NBRC 106396</strain>
    </source>
</reference>
<dbReference type="SUPFAM" id="SSF55816">
    <property type="entry name" value="5'-nucleotidase (syn. UDP-sugar hydrolase), C-terminal domain"/>
    <property type="match status" value="2"/>
</dbReference>
<dbReference type="SUPFAM" id="SSF56300">
    <property type="entry name" value="Metallo-dependent phosphatases"/>
    <property type="match status" value="2"/>
</dbReference>
<dbReference type="Gene3D" id="3.90.780.10">
    <property type="entry name" value="5'-Nucleotidase, C-terminal domain"/>
    <property type="match status" value="2"/>
</dbReference>
<comment type="subcellular location">
    <subcellularLocation>
        <location evidence="4">Cell envelope</location>
    </subcellularLocation>
</comment>
<keyword evidence="14" id="KW-1185">Reference proteome</keyword>
<protein>
    <submittedName>
        <fullName evidence="13">Bifunctional 2',3'-cyclic-nucleotide 2'-phosphodiesterase/3'-nucleotidase</fullName>
    </submittedName>
</protein>
<dbReference type="InterPro" id="IPR006146">
    <property type="entry name" value="5'-Nucleotdase_CS"/>
</dbReference>
<feature type="domain" description="5'-Nucleotidase C-terminal" evidence="12">
    <location>
        <begin position="1098"/>
        <end position="1250"/>
    </location>
</feature>
<comment type="cofactor">
    <cofactor evidence="3">
        <name>a divalent metal cation</name>
        <dbReference type="ChEBI" id="CHEBI:60240"/>
    </cofactor>
</comment>
<evidence type="ECO:0000313" key="13">
    <source>
        <dbReference type="EMBL" id="MFC7371422.1"/>
    </source>
</evidence>